<dbReference type="GO" id="GO:0008320">
    <property type="term" value="F:protein transmembrane transporter activity"/>
    <property type="evidence" value="ECO:0007669"/>
    <property type="project" value="UniProtKB-UniRule"/>
</dbReference>
<keyword evidence="2 9" id="KW-0813">Transport</keyword>
<keyword evidence="4 9" id="KW-0812">Transmembrane</keyword>
<dbReference type="AlphaFoldDB" id="A0A1F8GAZ1"/>
<gene>
    <name evidence="9" type="primary">secE</name>
    <name evidence="10" type="ORF">A2918_02170</name>
</gene>
<dbReference type="GO" id="GO:0005886">
    <property type="term" value="C:plasma membrane"/>
    <property type="evidence" value="ECO:0007669"/>
    <property type="project" value="UniProtKB-SubCell"/>
</dbReference>
<dbReference type="GO" id="GO:0043952">
    <property type="term" value="P:protein transport by the Sec complex"/>
    <property type="evidence" value="ECO:0007669"/>
    <property type="project" value="UniProtKB-UniRule"/>
</dbReference>
<proteinExistence type="inferred from homology"/>
<evidence type="ECO:0000313" key="10">
    <source>
        <dbReference type="EMBL" id="OGN22545.1"/>
    </source>
</evidence>
<comment type="caution">
    <text evidence="10">The sequence shown here is derived from an EMBL/GenBank/DDBJ whole genome shotgun (WGS) entry which is preliminary data.</text>
</comment>
<comment type="subcellular location">
    <subcellularLocation>
        <location evidence="9">Cell membrane</location>
        <topology evidence="9">Single-pass membrane protein</topology>
    </subcellularLocation>
    <subcellularLocation>
        <location evidence="1">Membrane</location>
    </subcellularLocation>
</comment>
<dbReference type="EMBL" id="MGKI01000011">
    <property type="protein sequence ID" value="OGN22545.1"/>
    <property type="molecule type" value="Genomic_DNA"/>
</dbReference>
<dbReference type="InterPro" id="IPR005807">
    <property type="entry name" value="SecE_bac"/>
</dbReference>
<dbReference type="Gene3D" id="1.20.5.1030">
    <property type="entry name" value="Preprotein translocase secy subunit"/>
    <property type="match status" value="1"/>
</dbReference>
<evidence type="ECO:0000256" key="8">
    <source>
        <dbReference type="ARBA" id="ARBA00023136"/>
    </source>
</evidence>
<evidence type="ECO:0000256" key="6">
    <source>
        <dbReference type="ARBA" id="ARBA00022989"/>
    </source>
</evidence>
<comment type="similarity">
    <text evidence="9">Belongs to the SecE/SEC61-gamma family.</text>
</comment>
<keyword evidence="5 9" id="KW-0653">Protein transport</keyword>
<dbReference type="GO" id="GO:0009306">
    <property type="term" value="P:protein secretion"/>
    <property type="evidence" value="ECO:0007669"/>
    <property type="project" value="UniProtKB-UniRule"/>
</dbReference>
<keyword evidence="7 9" id="KW-0811">Translocation</keyword>
<comment type="subunit">
    <text evidence="9">Component of the Sec protein translocase complex. Heterotrimer consisting of SecY, SecE and SecG subunits. The heterotrimers can form oligomers, although 1 heterotrimer is thought to be able to translocate proteins. Interacts with the ribosome. Interacts with SecDF, and other proteins may be involved. Interacts with SecA.</text>
</comment>
<comment type="function">
    <text evidence="9">Essential subunit of the Sec protein translocation channel SecYEG. Clamps together the 2 halves of SecY. May contact the channel plug during translocation.</text>
</comment>
<keyword evidence="6 9" id="KW-1133">Transmembrane helix</keyword>
<dbReference type="Proteomes" id="UP000178227">
    <property type="component" value="Unassembled WGS sequence"/>
</dbReference>
<evidence type="ECO:0000256" key="5">
    <source>
        <dbReference type="ARBA" id="ARBA00022927"/>
    </source>
</evidence>
<name>A0A1F8GAZ1_9BACT</name>
<dbReference type="STRING" id="1802694.A2918_02170"/>
<evidence type="ECO:0000256" key="1">
    <source>
        <dbReference type="ARBA" id="ARBA00004370"/>
    </source>
</evidence>
<evidence type="ECO:0000256" key="9">
    <source>
        <dbReference type="HAMAP-Rule" id="MF_00422"/>
    </source>
</evidence>
<feature type="transmembrane region" description="Helical" evidence="9">
    <location>
        <begin position="29"/>
        <end position="51"/>
    </location>
</feature>
<evidence type="ECO:0000313" key="11">
    <source>
        <dbReference type="Proteomes" id="UP000178227"/>
    </source>
</evidence>
<sequence length="60" mass="6973">MDKLITFLKEVRHELSKVSWPTKSQTVQYTIVVVAISLATAVFLGLLDFMFEWLLNKFII</sequence>
<dbReference type="InterPro" id="IPR001901">
    <property type="entry name" value="Translocase_SecE/Sec61-g"/>
</dbReference>
<evidence type="ECO:0000256" key="4">
    <source>
        <dbReference type="ARBA" id="ARBA00022692"/>
    </source>
</evidence>
<keyword evidence="3 9" id="KW-1003">Cell membrane</keyword>
<dbReference type="InterPro" id="IPR038379">
    <property type="entry name" value="SecE_sf"/>
</dbReference>
<dbReference type="PANTHER" id="PTHR33910:SF1">
    <property type="entry name" value="PROTEIN TRANSLOCASE SUBUNIT SECE"/>
    <property type="match status" value="1"/>
</dbReference>
<dbReference type="Pfam" id="PF00584">
    <property type="entry name" value="SecE"/>
    <property type="match status" value="1"/>
</dbReference>
<dbReference type="HAMAP" id="MF_00422">
    <property type="entry name" value="SecE"/>
    <property type="match status" value="1"/>
</dbReference>
<keyword evidence="8 9" id="KW-0472">Membrane</keyword>
<dbReference type="PROSITE" id="PS01067">
    <property type="entry name" value="SECE_SEC61G"/>
    <property type="match status" value="1"/>
</dbReference>
<evidence type="ECO:0000256" key="2">
    <source>
        <dbReference type="ARBA" id="ARBA00022448"/>
    </source>
</evidence>
<accession>A0A1F8GAZ1</accession>
<dbReference type="GO" id="GO:0065002">
    <property type="term" value="P:intracellular protein transmembrane transport"/>
    <property type="evidence" value="ECO:0007669"/>
    <property type="project" value="UniProtKB-UniRule"/>
</dbReference>
<evidence type="ECO:0000256" key="7">
    <source>
        <dbReference type="ARBA" id="ARBA00023010"/>
    </source>
</evidence>
<protein>
    <recommendedName>
        <fullName evidence="9">Protein translocase subunit SecE</fullName>
    </recommendedName>
</protein>
<organism evidence="10 11">
    <name type="scientific">Candidatus Yanofskybacteria bacterium RIFCSPLOWO2_01_FULL_42_49</name>
    <dbReference type="NCBI Taxonomy" id="1802694"/>
    <lineage>
        <taxon>Bacteria</taxon>
        <taxon>Candidatus Yanofskyibacteriota</taxon>
    </lineage>
</organism>
<dbReference type="PANTHER" id="PTHR33910">
    <property type="entry name" value="PROTEIN TRANSLOCASE SUBUNIT SECE"/>
    <property type="match status" value="1"/>
</dbReference>
<dbReference type="GO" id="GO:0006605">
    <property type="term" value="P:protein targeting"/>
    <property type="evidence" value="ECO:0007669"/>
    <property type="project" value="UniProtKB-UniRule"/>
</dbReference>
<evidence type="ECO:0000256" key="3">
    <source>
        <dbReference type="ARBA" id="ARBA00022475"/>
    </source>
</evidence>
<dbReference type="NCBIfam" id="TIGR00964">
    <property type="entry name" value="secE_bact"/>
    <property type="match status" value="1"/>
</dbReference>
<reference evidence="10 11" key="1">
    <citation type="journal article" date="2016" name="Nat. Commun.">
        <title>Thousands of microbial genomes shed light on interconnected biogeochemical processes in an aquifer system.</title>
        <authorList>
            <person name="Anantharaman K."/>
            <person name="Brown C.T."/>
            <person name="Hug L.A."/>
            <person name="Sharon I."/>
            <person name="Castelle C.J."/>
            <person name="Probst A.J."/>
            <person name="Thomas B.C."/>
            <person name="Singh A."/>
            <person name="Wilkins M.J."/>
            <person name="Karaoz U."/>
            <person name="Brodie E.L."/>
            <person name="Williams K.H."/>
            <person name="Hubbard S.S."/>
            <person name="Banfield J.F."/>
        </authorList>
    </citation>
    <scope>NUCLEOTIDE SEQUENCE [LARGE SCALE GENOMIC DNA]</scope>
</reference>